<dbReference type="Proteomes" id="UP000733379">
    <property type="component" value="Unassembled WGS sequence"/>
</dbReference>
<feature type="transmembrane region" description="Helical" evidence="2">
    <location>
        <begin position="20"/>
        <end position="39"/>
    </location>
</feature>
<evidence type="ECO:0000256" key="2">
    <source>
        <dbReference type="SAM" id="Phobius"/>
    </source>
</evidence>
<sequence>MASPNEAPQGGESDTARNVAVATVAVAIVGVAILVGVLLNRSNKDVQPADSSTPAAATTRNPYAAVPVATAGATQPHAEGDDCSHDHVAMRWQRREDKWVCAAPGLVSADHRVGDDCSHDGLLAHWVIGAGPAWACATIPAPDAGAAAPPQPAPQPVEAPAPVPHRPPPVAERPAPPPVAERPAPPPEAERPAPPPEAERPAPAPVPQPPPPPPPVFQLPPIQLPPIFPLPPAPRR</sequence>
<evidence type="ECO:0000256" key="1">
    <source>
        <dbReference type="SAM" id="MobiDB-lite"/>
    </source>
</evidence>
<proteinExistence type="predicted"/>
<keyword evidence="4" id="KW-1185">Reference proteome</keyword>
<evidence type="ECO:0000313" key="3">
    <source>
        <dbReference type="EMBL" id="MBU3066745.1"/>
    </source>
</evidence>
<accession>A0ABS6BBF1</accession>
<dbReference type="EMBL" id="JAHKNI010000016">
    <property type="protein sequence ID" value="MBU3066745.1"/>
    <property type="molecule type" value="Genomic_DNA"/>
</dbReference>
<evidence type="ECO:0000313" key="4">
    <source>
        <dbReference type="Proteomes" id="UP000733379"/>
    </source>
</evidence>
<feature type="region of interest" description="Disordered" evidence="1">
    <location>
        <begin position="144"/>
        <end position="236"/>
    </location>
</feature>
<organism evidence="3 4">
    <name type="scientific">Nocardia albiluteola</name>
    <dbReference type="NCBI Taxonomy" id="2842303"/>
    <lineage>
        <taxon>Bacteria</taxon>
        <taxon>Bacillati</taxon>
        <taxon>Actinomycetota</taxon>
        <taxon>Actinomycetes</taxon>
        <taxon>Mycobacteriales</taxon>
        <taxon>Nocardiaceae</taxon>
        <taxon>Nocardia</taxon>
    </lineage>
</organism>
<dbReference type="PRINTS" id="PR01217">
    <property type="entry name" value="PRICHEXTENSN"/>
</dbReference>
<feature type="compositionally biased region" description="Pro residues" evidence="1">
    <location>
        <begin position="149"/>
        <end position="236"/>
    </location>
</feature>
<reference evidence="3 4" key="1">
    <citation type="submission" date="2021-06" db="EMBL/GenBank/DDBJ databases">
        <title>Actinomycetes sequencing.</title>
        <authorList>
            <person name="Shan Q."/>
        </authorList>
    </citation>
    <scope>NUCLEOTIDE SEQUENCE [LARGE SCALE GENOMIC DNA]</scope>
    <source>
        <strain evidence="3 4">NEAU-G5</strain>
    </source>
</reference>
<dbReference type="RefSeq" id="WP_215922823.1">
    <property type="nucleotide sequence ID" value="NZ_JAHKNI010000016.1"/>
</dbReference>
<protein>
    <submittedName>
        <fullName evidence="3">Uncharacterized protein</fullName>
    </submittedName>
</protein>
<comment type="caution">
    <text evidence="3">The sequence shown here is derived from an EMBL/GenBank/DDBJ whole genome shotgun (WGS) entry which is preliminary data.</text>
</comment>
<keyword evidence="2" id="KW-0472">Membrane</keyword>
<keyword evidence="2" id="KW-1133">Transmembrane helix</keyword>
<gene>
    <name evidence="3" type="ORF">KO481_35165</name>
</gene>
<keyword evidence="2" id="KW-0812">Transmembrane</keyword>
<name>A0ABS6BBF1_9NOCA</name>